<dbReference type="Gene3D" id="1.10.287.850">
    <property type="entry name" value="HP0062-like domain"/>
    <property type="match status" value="1"/>
</dbReference>
<dbReference type="EMBL" id="LR589064">
    <property type="protein sequence ID" value="VTO95112.1"/>
    <property type="molecule type" value="Genomic_DNA"/>
</dbReference>
<evidence type="ECO:0000259" key="2">
    <source>
        <dbReference type="Pfam" id="PF00934"/>
    </source>
</evidence>
<name>A0A653ECT7_9MYCO</name>
<evidence type="ECO:0000313" key="3">
    <source>
        <dbReference type="EMBL" id="VTO95112.1"/>
    </source>
</evidence>
<evidence type="ECO:0000256" key="1">
    <source>
        <dbReference type="SAM" id="SignalP"/>
    </source>
</evidence>
<accession>A0A653ECT7</accession>
<reference evidence="3" key="1">
    <citation type="submission" date="2019-05" db="EMBL/GenBank/DDBJ databases">
        <authorList>
            <person name="Naeem R."/>
            <person name="Antony C."/>
            <person name="Guan Q."/>
        </authorList>
    </citation>
    <scope>NUCLEOTIDE SEQUENCE</scope>
    <source>
        <strain evidence="3">2</strain>
    </source>
</reference>
<gene>
    <name evidence="3" type="ORF">BIN_B_00590</name>
</gene>
<dbReference type="InterPro" id="IPR000084">
    <property type="entry name" value="PE-PGRS_N"/>
</dbReference>
<dbReference type="SUPFAM" id="SSF140459">
    <property type="entry name" value="PE/PPE dimer-like"/>
    <property type="match status" value="1"/>
</dbReference>
<feature type="domain" description="PE" evidence="2">
    <location>
        <begin position="5"/>
        <end position="95"/>
    </location>
</feature>
<proteinExistence type="predicted"/>
<dbReference type="Pfam" id="PF00934">
    <property type="entry name" value="PE"/>
    <property type="match status" value="1"/>
</dbReference>
<organism evidence="3">
    <name type="scientific">Mycobacterium riyadhense</name>
    <dbReference type="NCBI Taxonomy" id="486698"/>
    <lineage>
        <taxon>Bacteria</taxon>
        <taxon>Bacillati</taxon>
        <taxon>Actinomycetota</taxon>
        <taxon>Actinomycetes</taxon>
        <taxon>Mycobacteriales</taxon>
        <taxon>Mycobacteriaceae</taxon>
        <taxon>Mycobacterium</taxon>
    </lineage>
</organism>
<feature type="signal peptide" evidence="1">
    <location>
        <begin position="1"/>
        <end position="20"/>
    </location>
</feature>
<feature type="chain" id="PRO_5038645512" evidence="1">
    <location>
        <begin position="21"/>
        <end position="175"/>
    </location>
</feature>
<keyword evidence="1" id="KW-0732">Signal</keyword>
<dbReference type="OrthoDB" id="4736227at2"/>
<sequence>MTPYVTVVPQLLAVAASDLAGIGSTISAANAVAAAQTTRMAAAAADEVSAALAALFETYAQHYQTIGAQVATFHDQFVNALTAASGSYAATEAVNVGHSLLTAVNAQTMALLGRPLIGDGADATVPGGNGAPGGLLYGNGGAGAAGESGVAGGQASVNLQAWFGSTWPVWPARTP</sequence>
<dbReference type="AlphaFoldDB" id="A0A653ECT7"/>
<protein>
    <submittedName>
        <fullName evidence="3">PE family protein</fullName>
    </submittedName>
</protein>
<dbReference type="InterPro" id="IPR038332">
    <property type="entry name" value="PPE_sf"/>
</dbReference>